<keyword evidence="1" id="KW-0812">Transmembrane</keyword>
<keyword evidence="4" id="KW-1185">Reference proteome</keyword>
<organism evidence="3 4">
    <name type="scientific">Paenibacillus rhizoplanae</name>
    <dbReference type="NCBI Taxonomy" id="1917181"/>
    <lineage>
        <taxon>Bacteria</taxon>
        <taxon>Bacillati</taxon>
        <taxon>Bacillota</taxon>
        <taxon>Bacilli</taxon>
        <taxon>Bacillales</taxon>
        <taxon>Paenibacillaceae</taxon>
        <taxon>Paenibacillus</taxon>
    </lineage>
</organism>
<evidence type="ECO:0000313" key="3">
    <source>
        <dbReference type="EMBL" id="MFD2414016.1"/>
    </source>
</evidence>
<dbReference type="EMBL" id="JBHUKY010000078">
    <property type="protein sequence ID" value="MFD2414016.1"/>
    <property type="molecule type" value="Genomic_DNA"/>
</dbReference>
<protein>
    <submittedName>
        <fullName evidence="3">Alpha/beta hydrolase</fullName>
    </submittedName>
</protein>
<feature type="domain" description="AB hydrolase-1" evidence="2">
    <location>
        <begin position="79"/>
        <end position="186"/>
    </location>
</feature>
<reference evidence="4" key="1">
    <citation type="journal article" date="2019" name="Int. J. Syst. Evol. Microbiol.">
        <title>The Global Catalogue of Microorganisms (GCM) 10K type strain sequencing project: providing services to taxonomists for standard genome sequencing and annotation.</title>
        <authorList>
            <consortium name="The Broad Institute Genomics Platform"/>
            <consortium name="The Broad Institute Genome Sequencing Center for Infectious Disease"/>
            <person name="Wu L."/>
            <person name="Ma J."/>
        </authorList>
    </citation>
    <scope>NUCLEOTIDE SEQUENCE [LARGE SCALE GENOMIC DNA]</scope>
    <source>
        <strain evidence="4">CCM 8725</strain>
    </source>
</reference>
<dbReference type="InterPro" id="IPR050266">
    <property type="entry name" value="AB_hydrolase_sf"/>
</dbReference>
<feature type="transmembrane region" description="Helical" evidence="1">
    <location>
        <begin position="19"/>
        <end position="44"/>
    </location>
</feature>
<dbReference type="InterPro" id="IPR000073">
    <property type="entry name" value="AB_hydrolase_1"/>
</dbReference>
<keyword evidence="3" id="KW-0378">Hydrolase</keyword>
<accession>A0ABW5FGI6</accession>
<evidence type="ECO:0000256" key="1">
    <source>
        <dbReference type="SAM" id="Phobius"/>
    </source>
</evidence>
<dbReference type="PANTHER" id="PTHR43798:SF33">
    <property type="entry name" value="HYDROLASE, PUTATIVE (AFU_ORTHOLOGUE AFUA_2G14860)-RELATED"/>
    <property type="match status" value="1"/>
</dbReference>
<keyword evidence="1" id="KW-1133">Transmembrane helix</keyword>
<dbReference type="Gene3D" id="3.40.50.1820">
    <property type="entry name" value="alpha/beta hydrolase"/>
    <property type="match status" value="1"/>
</dbReference>
<dbReference type="RefSeq" id="WP_209990736.1">
    <property type="nucleotide sequence ID" value="NZ_JBHSVQ010000001.1"/>
</dbReference>
<keyword evidence="1" id="KW-0472">Membrane</keyword>
<name>A0ABW5FGI6_9BACL</name>
<comment type="caution">
    <text evidence="3">The sequence shown here is derived from an EMBL/GenBank/DDBJ whole genome shotgun (WGS) entry which is preliminary data.</text>
</comment>
<dbReference type="Proteomes" id="UP001597448">
    <property type="component" value="Unassembled WGS sequence"/>
</dbReference>
<dbReference type="GO" id="GO:0016787">
    <property type="term" value="F:hydrolase activity"/>
    <property type="evidence" value="ECO:0007669"/>
    <property type="project" value="UniProtKB-KW"/>
</dbReference>
<dbReference type="Pfam" id="PF00561">
    <property type="entry name" value="Abhydrolase_1"/>
    <property type="match status" value="1"/>
</dbReference>
<gene>
    <name evidence="3" type="ORF">ACFSX3_29520</name>
</gene>
<dbReference type="InterPro" id="IPR029058">
    <property type="entry name" value="AB_hydrolase_fold"/>
</dbReference>
<evidence type="ECO:0000313" key="4">
    <source>
        <dbReference type="Proteomes" id="UP001597448"/>
    </source>
</evidence>
<dbReference type="PANTHER" id="PTHR43798">
    <property type="entry name" value="MONOACYLGLYCEROL LIPASE"/>
    <property type="match status" value="1"/>
</dbReference>
<evidence type="ECO:0000259" key="2">
    <source>
        <dbReference type="Pfam" id="PF00561"/>
    </source>
</evidence>
<dbReference type="SUPFAM" id="SSF53474">
    <property type="entry name" value="alpha/beta-Hydrolases"/>
    <property type="match status" value="1"/>
</dbReference>
<sequence length="329" mass="36721">MAGTAEITRPEKGRKKRRLWLKILGGIIGVLVLFIGITFIVNVISTGIEKKKIESYGQYVNVEGKKMNVLIQGSGEQTMVLLPGQGTASPVLDFKPLIDQLTPSYKVVAIEPFGYGLSDGTDKERTTENIISEIHEAVQQLGLKRYILMGHSITGLYAVSYVNAYPDEVQAFVGIDSSVPNQPGMDVKLPLKAMKFAKDSGVMRLLTKLGGDSFKSLDYDEQTKEQMKFISAVHGNNPTLMNELSHLGSNFKNAEKLTYPHDLPVLLFAVSNNEHNKQWIPLHEEQAKQSSQGKLIPMVGSHYLHHTKYKEIAEEFKEYMKTVQLKQAK</sequence>
<proteinExistence type="predicted"/>